<evidence type="ECO:0000313" key="3">
    <source>
        <dbReference type="Proteomes" id="UP000006512"/>
    </source>
</evidence>
<dbReference type="RefSeq" id="WP_006273440.1">
    <property type="nucleotide sequence ID" value="NZ_GL883078.1"/>
</dbReference>
<keyword evidence="1" id="KW-1133">Transmembrane helix</keyword>
<keyword evidence="1" id="KW-0472">Membrane</keyword>
<dbReference type="AlphaFoldDB" id="F4QPI6"/>
<evidence type="ECO:0000313" key="2">
    <source>
        <dbReference type="EMBL" id="EGF91244.1"/>
    </source>
</evidence>
<dbReference type="eggNOG" id="COG3671">
    <property type="taxonomic scope" value="Bacteria"/>
</dbReference>
<feature type="transmembrane region" description="Helical" evidence="1">
    <location>
        <begin position="69"/>
        <end position="87"/>
    </location>
</feature>
<feature type="transmembrane region" description="Helical" evidence="1">
    <location>
        <begin position="21"/>
        <end position="49"/>
    </location>
</feature>
<keyword evidence="1" id="KW-0812">Transmembrane</keyword>
<dbReference type="HOGENOM" id="CLU_129294_2_0_5"/>
<keyword evidence="3" id="KW-1185">Reference proteome</keyword>
<proteinExistence type="predicted"/>
<dbReference type="STRING" id="715226.ABI_26590"/>
<gene>
    <name evidence="2" type="ORF">ABI_26590</name>
</gene>
<reference evidence="3" key="1">
    <citation type="submission" date="2011-03" db="EMBL/GenBank/DDBJ databases">
        <title>Draft genome sequence of Brevundimonas diminuta.</title>
        <authorList>
            <person name="Brown P.J.B."/>
            <person name="Buechlein A."/>
            <person name="Hemmerich C."/>
            <person name="Brun Y.V."/>
        </authorList>
    </citation>
    <scope>NUCLEOTIDE SEQUENCE [LARGE SCALE GENOMIC DNA]</scope>
    <source>
        <strain evidence="3">C19</strain>
    </source>
</reference>
<accession>F4QPI6</accession>
<feature type="transmembrane region" description="Helical" evidence="1">
    <location>
        <begin position="94"/>
        <end position="116"/>
    </location>
</feature>
<name>F4QPI6_9CAUL</name>
<dbReference type="Proteomes" id="UP000006512">
    <property type="component" value="Unassembled WGS sequence"/>
</dbReference>
<evidence type="ECO:0000256" key="1">
    <source>
        <dbReference type="SAM" id="Phobius"/>
    </source>
</evidence>
<dbReference type="OrthoDB" id="5405464at2"/>
<organism evidence="2 3">
    <name type="scientific">Asticcacaulis biprosthecium C19</name>
    <dbReference type="NCBI Taxonomy" id="715226"/>
    <lineage>
        <taxon>Bacteria</taxon>
        <taxon>Pseudomonadati</taxon>
        <taxon>Pseudomonadota</taxon>
        <taxon>Alphaproteobacteria</taxon>
        <taxon>Caulobacterales</taxon>
        <taxon>Caulobacteraceae</taxon>
        <taxon>Asticcacaulis</taxon>
    </lineage>
</organism>
<dbReference type="EMBL" id="GL883078">
    <property type="protein sequence ID" value="EGF91244.1"/>
    <property type="molecule type" value="Genomic_DNA"/>
</dbReference>
<protein>
    <submittedName>
        <fullName evidence="2">Membrane protein-like protein</fullName>
    </submittedName>
</protein>
<sequence>MTQSPAPSTNRSLFADGRGLAMLNYALLFFMSMSVGATGIVALIVANFADSDKTPAWIKSHYQFQIRTFWIGILPTLLTFFLSQYLLKALQVEPLYMFAVVIPVLGWIAARCAMGFNHLLYGRPYPTPKSWLV</sequence>